<dbReference type="PROSITE" id="PS01129">
    <property type="entry name" value="PSI_RLU"/>
    <property type="match status" value="1"/>
</dbReference>
<dbReference type="Proteomes" id="UP000001989">
    <property type="component" value="Chromosome"/>
</dbReference>
<evidence type="ECO:0000259" key="3">
    <source>
        <dbReference type="Pfam" id="PF00849"/>
    </source>
</evidence>
<dbReference type="KEGG" id="swi:Swit_1376"/>
<keyword evidence="2" id="KW-0413">Isomerase</keyword>
<dbReference type="SUPFAM" id="SSF55120">
    <property type="entry name" value="Pseudouridine synthase"/>
    <property type="match status" value="1"/>
</dbReference>
<dbReference type="InterPro" id="IPR050188">
    <property type="entry name" value="RluA_PseudoU_synthase"/>
</dbReference>
<dbReference type="GO" id="GO:0009982">
    <property type="term" value="F:pseudouridine synthase activity"/>
    <property type="evidence" value="ECO:0007669"/>
    <property type="project" value="InterPro"/>
</dbReference>
<comment type="similarity">
    <text evidence="1">Belongs to the pseudouridine synthase RluA family.</text>
</comment>
<dbReference type="OrthoDB" id="9807829at2"/>
<reference evidence="4 5" key="1">
    <citation type="journal article" date="2010" name="J. Bacteriol.">
        <title>Genome sequence of the dioxin-mineralizing bacterium Sphingomonas wittichii RW1.</title>
        <authorList>
            <person name="Miller T.R."/>
            <person name="Delcher A.L."/>
            <person name="Salzberg S.L."/>
            <person name="Saunders E."/>
            <person name="Detter J.C."/>
            <person name="Halden R.U."/>
        </authorList>
    </citation>
    <scope>NUCLEOTIDE SEQUENCE [LARGE SCALE GENOMIC DNA]</scope>
    <source>
        <strain evidence="5">DSM 6014 / CCUG 31198 / JCM 15750 / NBRC 105917 / EY 4224 / RW1</strain>
    </source>
</reference>
<keyword evidence="5" id="KW-1185">Reference proteome</keyword>
<dbReference type="PANTHER" id="PTHR21600:SF44">
    <property type="entry name" value="RIBOSOMAL LARGE SUBUNIT PSEUDOURIDINE SYNTHASE D"/>
    <property type="match status" value="1"/>
</dbReference>
<dbReference type="PANTHER" id="PTHR21600">
    <property type="entry name" value="MITOCHONDRIAL RNA PSEUDOURIDINE SYNTHASE"/>
    <property type="match status" value="1"/>
</dbReference>
<name>A0A9J9HA01_RHIWR</name>
<sequence length="250" mass="27112">MTGTGWGRIAARRPKGKEALCRRGRPVQGRRVLDEHILFIDGEAMVIDKPSGLPVDPPRDGSISLENHLQSLSFGFKRWPSAVHRLDRDTSGCLLLARNPKAHKRYALAFEEGKVEKTYLAILDGIPAQESGLVDLPLAKISTREAGWRMVGDPRGKPATTAWRVVATVDGRALVEFRPTTGRTHQIRVHAATGIGLPIHGDPVYGREGQAGVTLLHASALVVPREGKNPIEAKAPLPARFTALGFAEPA</sequence>
<accession>A0A9J9HA01</accession>
<protein>
    <submittedName>
        <fullName evidence="4">Pseudouridine synthase</fullName>
    </submittedName>
</protein>
<dbReference type="GO" id="GO:0140098">
    <property type="term" value="F:catalytic activity, acting on RNA"/>
    <property type="evidence" value="ECO:0007669"/>
    <property type="project" value="UniProtKB-ARBA"/>
</dbReference>
<dbReference type="InterPro" id="IPR006145">
    <property type="entry name" value="PsdUridine_synth_RsuA/RluA"/>
</dbReference>
<feature type="domain" description="Pseudouridine synthase RsuA/RluA-like" evidence="3">
    <location>
        <begin position="45"/>
        <end position="192"/>
    </location>
</feature>
<dbReference type="Gene3D" id="3.30.2350.10">
    <property type="entry name" value="Pseudouridine synthase"/>
    <property type="match status" value="1"/>
</dbReference>
<evidence type="ECO:0000256" key="1">
    <source>
        <dbReference type="ARBA" id="ARBA00010876"/>
    </source>
</evidence>
<evidence type="ECO:0000313" key="5">
    <source>
        <dbReference type="Proteomes" id="UP000001989"/>
    </source>
</evidence>
<dbReference type="CDD" id="cd02869">
    <property type="entry name" value="PseudoU_synth_RluA_like"/>
    <property type="match status" value="1"/>
</dbReference>
<dbReference type="EMBL" id="CP000699">
    <property type="protein sequence ID" value="ABQ67740.1"/>
    <property type="molecule type" value="Genomic_DNA"/>
</dbReference>
<evidence type="ECO:0000313" key="4">
    <source>
        <dbReference type="EMBL" id="ABQ67740.1"/>
    </source>
</evidence>
<gene>
    <name evidence="4" type="ordered locus">Swit_1376</name>
</gene>
<dbReference type="InterPro" id="IPR020103">
    <property type="entry name" value="PsdUridine_synth_cat_dom_sf"/>
</dbReference>
<dbReference type="Pfam" id="PF00849">
    <property type="entry name" value="PseudoU_synth_2"/>
    <property type="match status" value="1"/>
</dbReference>
<evidence type="ECO:0000256" key="2">
    <source>
        <dbReference type="ARBA" id="ARBA00023235"/>
    </source>
</evidence>
<dbReference type="InterPro" id="IPR006224">
    <property type="entry name" value="PsdUridine_synth_RluA-like_CS"/>
</dbReference>
<dbReference type="GO" id="GO:0000455">
    <property type="term" value="P:enzyme-directed rRNA pseudouridine synthesis"/>
    <property type="evidence" value="ECO:0007669"/>
    <property type="project" value="TreeGrafter"/>
</dbReference>
<dbReference type="GO" id="GO:0003723">
    <property type="term" value="F:RNA binding"/>
    <property type="evidence" value="ECO:0007669"/>
    <property type="project" value="InterPro"/>
</dbReference>
<proteinExistence type="inferred from homology"/>
<dbReference type="AlphaFoldDB" id="A0A9J9HA01"/>
<organism evidence="4 5">
    <name type="scientific">Rhizorhabdus wittichii (strain DSM 6014 / CCUG 31198 / JCM 15750 / NBRC 105917 / EY 4224 / RW1)</name>
    <name type="common">Sphingomonas wittichii</name>
    <dbReference type="NCBI Taxonomy" id="392499"/>
    <lineage>
        <taxon>Bacteria</taxon>
        <taxon>Pseudomonadati</taxon>
        <taxon>Pseudomonadota</taxon>
        <taxon>Alphaproteobacteria</taxon>
        <taxon>Sphingomonadales</taxon>
        <taxon>Sphingomonadaceae</taxon>
        <taxon>Rhizorhabdus</taxon>
    </lineage>
</organism>